<evidence type="ECO:0000313" key="1">
    <source>
        <dbReference type="EMBL" id="MPM44727.1"/>
    </source>
</evidence>
<gene>
    <name evidence="1" type="ORF">SDC9_91408</name>
</gene>
<dbReference type="AlphaFoldDB" id="A0A644ZVD7"/>
<reference evidence="1" key="1">
    <citation type="submission" date="2019-08" db="EMBL/GenBank/DDBJ databases">
        <authorList>
            <person name="Kucharzyk K."/>
            <person name="Murdoch R.W."/>
            <person name="Higgins S."/>
            <person name="Loffler F."/>
        </authorList>
    </citation>
    <scope>NUCLEOTIDE SEQUENCE</scope>
</reference>
<accession>A0A644ZVD7</accession>
<sequence length="158" mass="17493">MGVMPGLEDVEFRKQRLPLFVAEGGGVLRYLSLHALEIAFDVVHVQHGYAVLAAQYERLGGVSAGGEVFLRYVEVADDILYDVFEIFFQQAALLEVIDEFREDESAVRLRGQGALKVEGDLFMQQPSSDEGDVFVYVFPDLLVAETEDDAAGGRLFAD</sequence>
<name>A0A644ZVD7_9ZZZZ</name>
<comment type="caution">
    <text evidence="1">The sequence shown here is derived from an EMBL/GenBank/DDBJ whole genome shotgun (WGS) entry which is preliminary data.</text>
</comment>
<organism evidence="1">
    <name type="scientific">bioreactor metagenome</name>
    <dbReference type="NCBI Taxonomy" id="1076179"/>
    <lineage>
        <taxon>unclassified sequences</taxon>
        <taxon>metagenomes</taxon>
        <taxon>ecological metagenomes</taxon>
    </lineage>
</organism>
<protein>
    <submittedName>
        <fullName evidence="1">Uncharacterized protein</fullName>
    </submittedName>
</protein>
<dbReference type="EMBL" id="VSSQ01010591">
    <property type="protein sequence ID" value="MPM44727.1"/>
    <property type="molecule type" value="Genomic_DNA"/>
</dbReference>
<proteinExistence type="predicted"/>